<dbReference type="Proteomes" id="UP000324832">
    <property type="component" value="Unassembled WGS sequence"/>
</dbReference>
<keyword evidence="3" id="KW-1185">Reference proteome</keyword>
<dbReference type="AlphaFoldDB" id="A0A5E4PSY9"/>
<reference evidence="2 3" key="1">
    <citation type="submission" date="2017-07" db="EMBL/GenBank/DDBJ databases">
        <authorList>
            <person name="Talla V."/>
            <person name="Backstrom N."/>
        </authorList>
    </citation>
    <scope>NUCLEOTIDE SEQUENCE [LARGE SCALE GENOMIC DNA]</scope>
</reference>
<feature type="region of interest" description="Disordered" evidence="1">
    <location>
        <begin position="126"/>
        <end position="157"/>
    </location>
</feature>
<protein>
    <submittedName>
        <fullName evidence="2">Uncharacterized protein</fullName>
    </submittedName>
</protein>
<evidence type="ECO:0000313" key="2">
    <source>
        <dbReference type="EMBL" id="VVC88494.1"/>
    </source>
</evidence>
<evidence type="ECO:0000313" key="3">
    <source>
        <dbReference type="Proteomes" id="UP000324832"/>
    </source>
</evidence>
<dbReference type="EMBL" id="FZQP02000337">
    <property type="protein sequence ID" value="VVC88494.1"/>
    <property type="molecule type" value="Genomic_DNA"/>
</dbReference>
<accession>A0A5E4PSY9</accession>
<sequence length="243" mass="26836">MIHESVLNIIDLGVRFMILMKQTVGNGRVCYENCGYFHLLLNRERRVRGNVILSSFGKTKKPVVTDRNTARVAPQSLGSCQNIINGERHRSSSECIVVVHELSPGNDHDSTRVVVEAIIRMHGAGDNPRERVRQVGGTSLRDTPRERTLGGTPPGSGSVTCQSEANPFLFPHTRRFIYQDILSGGSATTDCTIVEIYFLKSLIGIVLKNSHTPSTLYYSYVKCNETESCQVCGVCDARECDSG</sequence>
<organism evidence="2 3">
    <name type="scientific">Leptidea sinapis</name>
    <dbReference type="NCBI Taxonomy" id="189913"/>
    <lineage>
        <taxon>Eukaryota</taxon>
        <taxon>Metazoa</taxon>
        <taxon>Ecdysozoa</taxon>
        <taxon>Arthropoda</taxon>
        <taxon>Hexapoda</taxon>
        <taxon>Insecta</taxon>
        <taxon>Pterygota</taxon>
        <taxon>Neoptera</taxon>
        <taxon>Endopterygota</taxon>
        <taxon>Lepidoptera</taxon>
        <taxon>Glossata</taxon>
        <taxon>Ditrysia</taxon>
        <taxon>Papilionoidea</taxon>
        <taxon>Pieridae</taxon>
        <taxon>Dismorphiinae</taxon>
        <taxon>Leptidea</taxon>
    </lineage>
</organism>
<proteinExistence type="predicted"/>
<evidence type="ECO:0000256" key="1">
    <source>
        <dbReference type="SAM" id="MobiDB-lite"/>
    </source>
</evidence>
<name>A0A5E4PSY9_9NEOP</name>
<gene>
    <name evidence="2" type="ORF">LSINAPIS_LOCUS1850</name>
</gene>